<name>A0A365Y5F2_9BACT</name>
<protein>
    <submittedName>
        <fullName evidence="3">Uncharacterized protein</fullName>
    </submittedName>
</protein>
<sequence>MLNNPYMTEETEIEESERPPEEDPNKLDRDLFWFLIKIMRTIFVGLFWMFINVFLGLYLGFGVPEESTPRRMFFFYTWFGVSLLAYLYMIWRFWRKKMDAPR</sequence>
<dbReference type="EMBL" id="QFFJ01000001">
    <property type="protein sequence ID" value="RBL93531.1"/>
    <property type="molecule type" value="Genomic_DNA"/>
</dbReference>
<reference evidence="3 4" key="1">
    <citation type="submission" date="2018-05" db="EMBL/GenBank/DDBJ databases">
        <title>Chitinophaga sp. K3CV102501T nov., isolated from isolated from a monsoon evergreen broad-leaved forest soil.</title>
        <authorList>
            <person name="Lv Y."/>
        </authorList>
    </citation>
    <scope>NUCLEOTIDE SEQUENCE [LARGE SCALE GENOMIC DNA]</scope>
    <source>
        <strain evidence="3 4">GDMCC 1.1325</strain>
    </source>
</reference>
<feature type="transmembrane region" description="Helical" evidence="2">
    <location>
        <begin position="73"/>
        <end position="94"/>
    </location>
</feature>
<comment type="caution">
    <text evidence="3">The sequence shown here is derived from an EMBL/GenBank/DDBJ whole genome shotgun (WGS) entry which is preliminary data.</text>
</comment>
<evidence type="ECO:0000256" key="2">
    <source>
        <dbReference type="SAM" id="Phobius"/>
    </source>
</evidence>
<keyword evidence="2" id="KW-0472">Membrane</keyword>
<feature type="region of interest" description="Disordered" evidence="1">
    <location>
        <begin position="1"/>
        <end position="26"/>
    </location>
</feature>
<keyword evidence="2" id="KW-0812">Transmembrane</keyword>
<proteinExistence type="predicted"/>
<accession>A0A365Y5F2</accession>
<evidence type="ECO:0000313" key="3">
    <source>
        <dbReference type="EMBL" id="RBL93531.1"/>
    </source>
</evidence>
<feature type="compositionally biased region" description="Basic and acidic residues" evidence="1">
    <location>
        <begin position="16"/>
        <end position="26"/>
    </location>
</feature>
<dbReference type="Proteomes" id="UP000253410">
    <property type="component" value="Unassembled WGS sequence"/>
</dbReference>
<organism evidence="3 4">
    <name type="scientific">Chitinophaga flava</name>
    <dbReference type="NCBI Taxonomy" id="2259036"/>
    <lineage>
        <taxon>Bacteria</taxon>
        <taxon>Pseudomonadati</taxon>
        <taxon>Bacteroidota</taxon>
        <taxon>Chitinophagia</taxon>
        <taxon>Chitinophagales</taxon>
        <taxon>Chitinophagaceae</taxon>
        <taxon>Chitinophaga</taxon>
    </lineage>
</organism>
<keyword evidence="4" id="KW-1185">Reference proteome</keyword>
<keyword evidence="2" id="KW-1133">Transmembrane helix</keyword>
<evidence type="ECO:0000256" key="1">
    <source>
        <dbReference type="SAM" id="MobiDB-lite"/>
    </source>
</evidence>
<evidence type="ECO:0000313" key="4">
    <source>
        <dbReference type="Proteomes" id="UP000253410"/>
    </source>
</evidence>
<dbReference type="AlphaFoldDB" id="A0A365Y5F2"/>
<feature type="transmembrane region" description="Helical" evidence="2">
    <location>
        <begin position="42"/>
        <end position="61"/>
    </location>
</feature>
<gene>
    <name evidence="3" type="ORF">DF182_13550</name>
</gene>